<accession>A0A0M9VU86</accession>
<dbReference type="Proteomes" id="UP000053831">
    <property type="component" value="Unassembled WGS sequence"/>
</dbReference>
<feature type="signal peptide" evidence="1">
    <location>
        <begin position="1"/>
        <end position="18"/>
    </location>
</feature>
<gene>
    <name evidence="2" type="ORF">ESCO_000047</name>
</gene>
<name>A0A0M9VU86_ESCWE</name>
<feature type="chain" id="PRO_5005839318" evidence="1">
    <location>
        <begin position="19"/>
        <end position="117"/>
    </location>
</feature>
<dbReference type="AlphaFoldDB" id="A0A0M9VU86"/>
<evidence type="ECO:0000313" key="2">
    <source>
        <dbReference type="EMBL" id="KOS19639.1"/>
    </source>
</evidence>
<reference evidence="2 3" key="1">
    <citation type="submission" date="2015-07" db="EMBL/GenBank/DDBJ databases">
        <title>The genome of the fungus Escovopsis weberi, a specialized disease agent of ant agriculture.</title>
        <authorList>
            <person name="de Man T.J."/>
            <person name="Stajich J.E."/>
            <person name="Kubicek C.P."/>
            <person name="Chenthamara K."/>
            <person name="Atanasova L."/>
            <person name="Druzhinina I.S."/>
            <person name="Birnbaum S."/>
            <person name="Barribeau S.M."/>
            <person name="Teiling C."/>
            <person name="Suen G."/>
            <person name="Currie C."/>
            <person name="Gerardo N.M."/>
        </authorList>
    </citation>
    <scope>NUCLEOTIDE SEQUENCE [LARGE SCALE GENOMIC DNA]</scope>
</reference>
<protein>
    <submittedName>
        <fullName evidence="2">Uncharacterized protein</fullName>
    </submittedName>
</protein>
<dbReference type="EMBL" id="LGSR01000020">
    <property type="protein sequence ID" value="KOS19639.1"/>
    <property type="molecule type" value="Genomic_DNA"/>
</dbReference>
<sequence length="117" mass="12931">MKLVLVAALLAGVVSVSARRVDHGKQEPWTKPDKATPFLRDTANTASGCHYYMSPSCCDNPVCKCPDGKTYEMNGRNYYQHHMHGCDPPGAIMEHWGESPKGACCKMKGAANKWWSD</sequence>
<evidence type="ECO:0000313" key="3">
    <source>
        <dbReference type="Proteomes" id="UP000053831"/>
    </source>
</evidence>
<dbReference type="OrthoDB" id="5238343at2759"/>
<keyword evidence="1" id="KW-0732">Signal</keyword>
<keyword evidence="3" id="KW-1185">Reference proteome</keyword>
<evidence type="ECO:0000256" key="1">
    <source>
        <dbReference type="SAM" id="SignalP"/>
    </source>
</evidence>
<comment type="caution">
    <text evidence="2">The sequence shown here is derived from an EMBL/GenBank/DDBJ whole genome shotgun (WGS) entry which is preliminary data.</text>
</comment>
<organism evidence="2 3">
    <name type="scientific">Escovopsis weberi</name>
    <dbReference type="NCBI Taxonomy" id="150374"/>
    <lineage>
        <taxon>Eukaryota</taxon>
        <taxon>Fungi</taxon>
        <taxon>Dikarya</taxon>
        <taxon>Ascomycota</taxon>
        <taxon>Pezizomycotina</taxon>
        <taxon>Sordariomycetes</taxon>
        <taxon>Hypocreomycetidae</taxon>
        <taxon>Hypocreales</taxon>
        <taxon>Hypocreaceae</taxon>
        <taxon>Escovopsis</taxon>
    </lineage>
</organism>
<proteinExistence type="predicted"/>